<evidence type="ECO:0000313" key="6">
    <source>
        <dbReference type="EMBL" id="QDP95275.1"/>
    </source>
</evidence>
<dbReference type="InterPro" id="IPR050490">
    <property type="entry name" value="Bact_solute-bd_prot1"/>
</dbReference>
<dbReference type="OrthoDB" id="1650177at2"/>
<dbReference type="EMBL" id="CP041692">
    <property type="protein sequence ID" value="QDP95275.1"/>
    <property type="molecule type" value="Genomic_DNA"/>
</dbReference>
<name>A0A516PVR3_9ACTN</name>
<dbReference type="CDD" id="cd13585">
    <property type="entry name" value="PBP2_TMBP_like"/>
    <property type="match status" value="1"/>
</dbReference>
<evidence type="ECO:0000313" key="7">
    <source>
        <dbReference type="Proteomes" id="UP000319263"/>
    </source>
</evidence>
<evidence type="ECO:0000256" key="4">
    <source>
        <dbReference type="ARBA" id="ARBA00022729"/>
    </source>
</evidence>
<dbReference type="AlphaFoldDB" id="A0A516PVR3"/>
<evidence type="ECO:0000256" key="2">
    <source>
        <dbReference type="ARBA" id="ARBA00008520"/>
    </source>
</evidence>
<protein>
    <submittedName>
        <fullName evidence="6">Sugar ABC transporter substrate-binding protein</fullName>
    </submittedName>
</protein>
<feature type="signal peptide" evidence="5">
    <location>
        <begin position="1"/>
        <end position="23"/>
    </location>
</feature>
<evidence type="ECO:0000256" key="3">
    <source>
        <dbReference type="ARBA" id="ARBA00022448"/>
    </source>
</evidence>
<keyword evidence="7" id="KW-1185">Reference proteome</keyword>
<dbReference type="Gene3D" id="3.40.190.10">
    <property type="entry name" value="Periplasmic binding protein-like II"/>
    <property type="match status" value="1"/>
</dbReference>
<evidence type="ECO:0000256" key="5">
    <source>
        <dbReference type="SAM" id="SignalP"/>
    </source>
</evidence>
<feature type="chain" id="PRO_5039348382" evidence="5">
    <location>
        <begin position="24"/>
        <end position="461"/>
    </location>
</feature>
<dbReference type="Proteomes" id="UP000319263">
    <property type="component" value="Chromosome"/>
</dbReference>
<dbReference type="PANTHER" id="PTHR43649">
    <property type="entry name" value="ARABINOSE-BINDING PROTEIN-RELATED"/>
    <property type="match status" value="1"/>
</dbReference>
<keyword evidence="4 5" id="KW-0732">Signal</keyword>
<dbReference type="SUPFAM" id="SSF53850">
    <property type="entry name" value="Periplasmic binding protein-like II"/>
    <property type="match status" value="1"/>
</dbReference>
<evidence type="ECO:0000256" key="1">
    <source>
        <dbReference type="ARBA" id="ARBA00004196"/>
    </source>
</evidence>
<dbReference type="RefSeq" id="WP_143985256.1">
    <property type="nucleotide sequence ID" value="NZ_CP041692.1"/>
</dbReference>
<gene>
    <name evidence="6" type="ORF">FOE78_04550</name>
</gene>
<keyword evidence="3" id="KW-0813">Transport</keyword>
<dbReference type="KEGG" id="mik:FOE78_04550"/>
<sequence length="461" mass="49631">MKSPSTIKRLLACAAASVLTVTALTSCSGFSGGNGSSDSNDNSSASAKTVSLMTWASPKDRKLYQDSLDKLTEKTGIKVNLVYVGAAAQYYQKINSMVLSNTLPDIFWCSNLNASFQPLAASGKLYDWTPYVNGTASGAKSAELDKSKFGPGYLDLYQVDGKQYGVPNEANTYGVFYNADMFKKAGLSLPTADWTWDDLFKDMKALTKKNGGKVTQYGMQTGWGDLYDPVGASIYSLSNGGNGLASEHLWKGVTKFTDDPQVAAGLKRWNQAIANGSVTGPEFTGQSTWSAFANGKVPMAWGGQWNAVAVFNTKTDMNWGYAPIPRGSSEQFAPVESNAFCSPSKLKNSDATWKVISYMLTDVFNDAYAQDPVAPIAYLPGTTGYFENLKTHGAIGNGIVTTVQQELKNPNKVGTGFLDPWAGKAGNLNTSLWNPMLEGKKPVDPTLKDYVDQVNKLIAAQ</sequence>
<reference evidence="6 7" key="1">
    <citation type="submission" date="2019-07" db="EMBL/GenBank/DDBJ databases">
        <title>Microlunatus dokdonensis sp. nov. isolated from the rhizospheric soil of the wild plant Elymus tsukushiensis.</title>
        <authorList>
            <person name="Ghim S.-Y."/>
            <person name="Hwang Y.-J."/>
            <person name="Son J.-S."/>
            <person name="Shin J.-H."/>
        </authorList>
    </citation>
    <scope>NUCLEOTIDE SEQUENCE [LARGE SCALE GENOMIC DNA]</scope>
    <source>
        <strain evidence="6 7">KUDC0627</strain>
    </source>
</reference>
<dbReference type="InterPro" id="IPR006059">
    <property type="entry name" value="SBP"/>
</dbReference>
<accession>A0A516PVR3</accession>
<organism evidence="6 7">
    <name type="scientific">Microlunatus elymi</name>
    <dbReference type="NCBI Taxonomy" id="2596828"/>
    <lineage>
        <taxon>Bacteria</taxon>
        <taxon>Bacillati</taxon>
        <taxon>Actinomycetota</taxon>
        <taxon>Actinomycetes</taxon>
        <taxon>Propionibacteriales</taxon>
        <taxon>Propionibacteriaceae</taxon>
        <taxon>Microlunatus</taxon>
    </lineage>
</organism>
<proteinExistence type="inferred from homology"/>
<dbReference type="PROSITE" id="PS51257">
    <property type="entry name" value="PROKAR_LIPOPROTEIN"/>
    <property type="match status" value="1"/>
</dbReference>
<dbReference type="GO" id="GO:0030313">
    <property type="term" value="C:cell envelope"/>
    <property type="evidence" value="ECO:0007669"/>
    <property type="project" value="UniProtKB-SubCell"/>
</dbReference>
<comment type="similarity">
    <text evidence="2">Belongs to the bacterial solute-binding protein 1 family.</text>
</comment>
<dbReference type="PANTHER" id="PTHR43649:SF31">
    <property type="entry name" value="SN-GLYCEROL-3-PHOSPHATE-BINDING PERIPLASMIC PROTEIN UGPB"/>
    <property type="match status" value="1"/>
</dbReference>
<dbReference type="Pfam" id="PF13416">
    <property type="entry name" value="SBP_bac_8"/>
    <property type="match status" value="1"/>
</dbReference>
<comment type="subcellular location">
    <subcellularLocation>
        <location evidence="1">Cell envelope</location>
    </subcellularLocation>
</comment>